<name>D1B8W4_THEAS</name>
<dbReference type="STRING" id="525903.Taci_0481"/>
<accession>D1B8W4</accession>
<evidence type="ECO:0000313" key="2">
    <source>
        <dbReference type="EMBL" id="ACZ18717.1"/>
    </source>
</evidence>
<keyword evidence="1" id="KW-0812">Transmembrane</keyword>
<dbReference type="OrthoDB" id="5544at2"/>
<dbReference type="Proteomes" id="UP000002030">
    <property type="component" value="Chromosome"/>
</dbReference>
<proteinExistence type="predicted"/>
<evidence type="ECO:0000313" key="3">
    <source>
        <dbReference type="Proteomes" id="UP000002030"/>
    </source>
</evidence>
<protein>
    <submittedName>
        <fullName evidence="2">Uncharacterized protein</fullName>
    </submittedName>
</protein>
<dbReference type="EnsemblBacteria" id="ACZ18717">
    <property type="protein sequence ID" value="ACZ18717"/>
    <property type="gene ID" value="Taci_0481"/>
</dbReference>
<evidence type="ECO:0000256" key="1">
    <source>
        <dbReference type="SAM" id="Phobius"/>
    </source>
</evidence>
<sequence>MAKVGALSPRVPGWMLVLLCLMMGTFLGKLLQIFSLSAPLFRDLLYFGVDTGRVDLMAFSVGFSFRMDFNLGTFIGGVIGVWIAK</sequence>
<dbReference type="eggNOG" id="ENOG5033KU3">
    <property type="taxonomic scope" value="Bacteria"/>
</dbReference>
<keyword evidence="1" id="KW-0472">Membrane</keyword>
<keyword evidence="3" id="KW-1185">Reference proteome</keyword>
<keyword evidence="1" id="KW-1133">Transmembrane helix</keyword>
<reference evidence="2 3" key="1">
    <citation type="journal article" date="2009" name="Stand. Genomic Sci.">
        <title>Complete genome sequence of Thermanaerovibrio acidaminovorans type strain (Su883).</title>
        <authorList>
            <person name="Chovatia M."/>
            <person name="Sikorski J."/>
            <person name="Schroder M."/>
            <person name="Lapidus A."/>
            <person name="Nolan M."/>
            <person name="Tice H."/>
            <person name="Glavina Del Rio T."/>
            <person name="Copeland A."/>
            <person name="Cheng J.F."/>
            <person name="Lucas S."/>
            <person name="Chen F."/>
            <person name="Bruce D."/>
            <person name="Goodwin L."/>
            <person name="Pitluck S."/>
            <person name="Ivanova N."/>
            <person name="Mavromatis K."/>
            <person name="Ovchinnikova G."/>
            <person name="Pati A."/>
            <person name="Chen A."/>
            <person name="Palaniappan K."/>
            <person name="Land M."/>
            <person name="Hauser L."/>
            <person name="Chang Y.J."/>
            <person name="Jeffries C.D."/>
            <person name="Chain P."/>
            <person name="Saunders E."/>
            <person name="Detter J.C."/>
            <person name="Brettin T."/>
            <person name="Rohde M."/>
            <person name="Goker M."/>
            <person name="Spring S."/>
            <person name="Bristow J."/>
            <person name="Markowitz V."/>
            <person name="Hugenholtz P."/>
            <person name="Kyrpides N.C."/>
            <person name="Klenk H.P."/>
            <person name="Eisen J.A."/>
        </authorList>
    </citation>
    <scope>NUCLEOTIDE SEQUENCE [LARGE SCALE GENOMIC DNA]</scope>
    <source>
        <strain evidence="3">ATCC 49978 / DSM 6589 / Su883</strain>
    </source>
</reference>
<dbReference type="KEGG" id="tai:Taci_0481"/>
<feature type="transmembrane region" description="Helical" evidence="1">
    <location>
        <begin position="56"/>
        <end position="84"/>
    </location>
</feature>
<feature type="transmembrane region" description="Helical" evidence="1">
    <location>
        <begin position="12"/>
        <end position="36"/>
    </location>
</feature>
<gene>
    <name evidence="2" type="ordered locus">Taci_0481</name>
</gene>
<dbReference type="AlphaFoldDB" id="D1B8W4"/>
<organism evidence="2 3">
    <name type="scientific">Thermanaerovibrio acidaminovorans (strain ATCC 49978 / DSM 6589 / Su883)</name>
    <name type="common">Selenomonas acidaminovorans</name>
    <dbReference type="NCBI Taxonomy" id="525903"/>
    <lineage>
        <taxon>Bacteria</taxon>
        <taxon>Thermotogati</taxon>
        <taxon>Synergistota</taxon>
        <taxon>Synergistia</taxon>
        <taxon>Synergistales</taxon>
        <taxon>Synergistaceae</taxon>
        <taxon>Thermanaerovibrio</taxon>
    </lineage>
</organism>
<dbReference type="HOGENOM" id="CLU_195026_0_0_0"/>
<dbReference type="EMBL" id="CP001818">
    <property type="protein sequence ID" value="ACZ18717.1"/>
    <property type="molecule type" value="Genomic_DNA"/>
</dbReference>
<dbReference type="RefSeq" id="WP_012869233.1">
    <property type="nucleotide sequence ID" value="NC_013522.1"/>
</dbReference>